<dbReference type="PANTHER" id="PTHR43335:SF4">
    <property type="entry name" value="ABC TRANSPORTER, ATP-BINDING PROTEIN"/>
    <property type="match status" value="1"/>
</dbReference>
<dbReference type="RefSeq" id="WP_344224579.1">
    <property type="nucleotide sequence ID" value="NZ_BAAAQA010000016.1"/>
</dbReference>
<evidence type="ECO:0000256" key="4">
    <source>
        <dbReference type="ARBA" id="ARBA00022840"/>
    </source>
</evidence>
<dbReference type="InterPro" id="IPR003593">
    <property type="entry name" value="AAA+_ATPase"/>
</dbReference>
<keyword evidence="3" id="KW-0547">Nucleotide-binding</keyword>
<dbReference type="SMART" id="SM00382">
    <property type="entry name" value="AAA"/>
    <property type="match status" value="1"/>
</dbReference>
<dbReference type="SUPFAM" id="SSF52540">
    <property type="entry name" value="P-loop containing nucleoside triphosphate hydrolases"/>
    <property type="match status" value="1"/>
</dbReference>
<dbReference type="GO" id="GO:0005524">
    <property type="term" value="F:ATP binding"/>
    <property type="evidence" value="ECO:0007669"/>
    <property type="project" value="UniProtKB-KW"/>
</dbReference>
<dbReference type="EMBL" id="BAAAQA010000016">
    <property type="protein sequence ID" value="GAA2117501.1"/>
    <property type="molecule type" value="Genomic_DNA"/>
</dbReference>
<evidence type="ECO:0000313" key="7">
    <source>
        <dbReference type="Proteomes" id="UP001500166"/>
    </source>
</evidence>
<evidence type="ECO:0000256" key="1">
    <source>
        <dbReference type="ARBA" id="ARBA00005417"/>
    </source>
</evidence>
<name>A0ABN2XUS5_9MICC</name>
<dbReference type="InterPro" id="IPR003439">
    <property type="entry name" value="ABC_transporter-like_ATP-bd"/>
</dbReference>
<dbReference type="PANTHER" id="PTHR43335">
    <property type="entry name" value="ABC TRANSPORTER, ATP-BINDING PROTEIN"/>
    <property type="match status" value="1"/>
</dbReference>
<dbReference type="InterPro" id="IPR027417">
    <property type="entry name" value="P-loop_NTPase"/>
</dbReference>
<evidence type="ECO:0000256" key="3">
    <source>
        <dbReference type="ARBA" id="ARBA00022741"/>
    </source>
</evidence>
<protein>
    <submittedName>
        <fullName evidence="6">ABC transporter ATP-binding protein</fullName>
    </submittedName>
</protein>
<accession>A0ABN2XUS5</accession>
<keyword evidence="4 6" id="KW-0067">ATP-binding</keyword>
<feature type="domain" description="ABC transporter" evidence="5">
    <location>
        <begin position="5"/>
        <end position="232"/>
    </location>
</feature>
<evidence type="ECO:0000256" key="2">
    <source>
        <dbReference type="ARBA" id="ARBA00022448"/>
    </source>
</evidence>
<evidence type="ECO:0000259" key="5">
    <source>
        <dbReference type="PROSITE" id="PS50893"/>
    </source>
</evidence>
<dbReference type="PROSITE" id="PS00211">
    <property type="entry name" value="ABC_TRANSPORTER_1"/>
    <property type="match status" value="1"/>
</dbReference>
<dbReference type="Proteomes" id="UP001500166">
    <property type="component" value="Unassembled WGS sequence"/>
</dbReference>
<dbReference type="PROSITE" id="PS50893">
    <property type="entry name" value="ABC_TRANSPORTER_2"/>
    <property type="match status" value="1"/>
</dbReference>
<comment type="similarity">
    <text evidence="1">Belongs to the ABC transporter superfamily.</text>
</comment>
<dbReference type="InterPro" id="IPR017871">
    <property type="entry name" value="ABC_transporter-like_CS"/>
</dbReference>
<dbReference type="Gene3D" id="3.40.50.300">
    <property type="entry name" value="P-loop containing nucleotide triphosphate hydrolases"/>
    <property type="match status" value="1"/>
</dbReference>
<sequence>MTYLVETDQLSKNYGDRAVVENLDLRVPAGSVYGFLGPNGSGKSTTMKMLLNLIQPSAGSINIMGQPMTRGTRRGLLGHIGSLIENPPGYSHLTGRENMAIVERLSDLSSLQIDRAIHAVKLEKQMDKKVKNYSLGMKQRLGIAMALAKEPSLLILDEPTNGLDPAGIDEIRGLLHDLSQAGVTVMVSSHLLGEIDKTATHLGILSNGRMIFQSSREELFASTIPNLLVRCSQPRKARELLAHSAGVQHSSEVQLTSTESGPAETVRISNMDDAGTAQAVATLVRQDIDVFDVRREEQNLEDLFRNLTHQGGL</sequence>
<gene>
    <name evidence="6" type="ORF">GCM10009824_17000</name>
</gene>
<organism evidence="6 7">
    <name type="scientific">Kocuria atrinae</name>
    <dbReference type="NCBI Taxonomy" id="592377"/>
    <lineage>
        <taxon>Bacteria</taxon>
        <taxon>Bacillati</taxon>
        <taxon>Actinomycetota</taxon>
        <taxon>Actinomycetes</taxon>
        <taxon>Micrococcales</taxon>
        <taxon>Micrococcaceae</taxon>
        <taxon>Kocuria</taxon>
    </lineage>
</organism>
<keyword evidence="2" id="KW-0813">Transport</keyword>
<keyword evidence="7" id="KW-1185">Reference proteome</keyword>
<evidence type="ECO:0000313" key="6">
    <source>
        <dbReference type="EMBL" id="GAA2117501.1"/>
    </source>
</evidence>
<dbReference type="Pfam" id="PF00005">
    <property type="entry name" value="ABC_tran"/>
    <property type="match status" value="1"/>
</dbReference>
<comment type="caution">
    <text evidence="6">The sequence shown here is derived from an EMBL/GenBank/DDBJ whole genome shotgun (WGS) entry which is preliminary data.</text>
</comment>
<reference evidence="6 7" key="1">
    <citation type="journal article" date="2019" name="Int. J. Syst. Evol. Microbiol.">
        <title>The Global Catalogue of Microorganisms (GCM) 10K type strain sequencing project: providing services to taxonomists for standard genome sequencing and annotation.</title>
        <authorList>
            <consortium name="The Broad Institute Genomics Platform"/>
            <consortium name="The Broad Institute Genome Sequencing Center for Infectious Disease"/>
            <person name="Wu L."/>
            <person name="Ma J."/>
        </authorList>
    </citation>
    <scope>NUCLEOTIDE SEQUENCE [LARGE SCALE GENOMIC DNA]</scope>
    <source>
        <strain evidence="6 7">JCM 15914</strain>
    </source>
</reference>
<proteinExistence type="inferred from homology"/>